<evidence type="ECO:0000256" key="2">
    <source>
        <dbReference type="ARBA" id="ARBA00022553"/>
    </source>
</evidence>
<dbReference type="GO" id="GO:0006508">
    <property type="term" value="P:proteolysis"/>
    <property type="evidence" value="ECO:0007669"/>
    <property type="project" value="UniProtKB-KW"/>
</dbReference>
<feature type="compositionally biased region" description="Basic and acidic residues" evidence="6">
    <location>
        <begin position="147"/>
        <end position="162"/>
    </location>
</feature>
<feature type="compositionally biased region" description="Basic and acidic residues" evidence="6">
    <location>
        <begin position="184"/>
        <end position="195"/>
    </location>
</feature>
<dbReference type="GO" id="GO:0005737">
    <property type="term" value="C:cytoplasm"/>
    <property type="evidence" value="ECO:0007669"/>
    <property type="project" value="TreeGrafter"/>
</dbReference>
<dbReference type="InterPro" id="IPR038765">
    <property type="entry name" value="Papain-like_cys_pep_sf"/>
</dbReference>
<feature type="region of interest" description="Disordered" evidence="6">
    <location>
        <begin position="414"/>
        <end position="459"/>
    </location>
</feature>
<dbReference type="GO" id="GO:0016926">
    <property type="term" value="P:protein desumoylation"/>
    <property type="evidence" value="ECO:0007669"/>
    <property type="project" value="TreeGrafter"/>
</dbReference>
<keyword evidence="2" id="KW-0597">Phosphoprotein</keyword>
<feature type="compositionally biased region" description="Basic and acidic residues" evidence="6">
    <location>
        <begin position="663"/>
        <end position="672"/>
    </location>
</feature>
<evidence type="ECO:0000256" key="1">
    <source>
        <dbReference type="ARBA" id="ARBA00005234"/>
    </source>
</evidence>
<comment type="caution">
    <text evidence="8">The sequence shown here is derived from an EMBL/GenBank/DDBJ whole genome shotgun (WGS) entry which is preliminary data.</text>
</comment>
<dbReference type="SUPFAM" id="SSF54001">
    <property type="entry name" value="Cysteine proteinases"/>
    <property type="match status" value="1"/>
</dbReference>
<evidence type="ECO:0000256" key="6">
    <source>
        <dbReference type="SAM" id="MobiDB-lite"/>
    </source>
</evidence>
<keyword evidence="5" id="KW-0378">Hydrolase</keyword>
<protein>
    <submittedName>
        <fullName evidence="8">Sentrin-specific protease</fullName>
    </submittedName>
</protein>
<feature type="compositionally biased region" description="Low complexity" evidence="6">
    <location>
        <begin position="632"/>
        <end position="646"/>
    </location>
</feature>
<dbReference type="Proteomes" id="UP000241890">
    <property type="component" value="Unassembled WGS sequence"/>
</dbReference>
<feature type="region of interest" description="Disordered" evidence="6">
    <location>
        <begin position="704"/>
        <end position="738"/>
    </location>
</feature>
<organism evidence="8 9">
    <name type="scientific">Hondaea fermentalgiana</name>
    <dbReference type="NCBI Taxonomy" id="2315210"/>
    <lineage>
        <taxon>Eukaryota</taxon>
        <taxon>Sar</taxon>
        <taxon>Stramenopiles</taxon>
        <taxon>Bigyra</taxon>
        <taxon>Labyrinthulomycetes</taxon>
        <taxon>Thraustochytrida</taxon>
        <taxon>Thraustochytriidae</taxon>
        <taxon>Hondaea</taxon>
    </lineage>
</organism>
<feature type="compositionally biased region" description="Basic residues" evidence="6">
    <location>
        <begin position="65"/>
        <end position="74"/>
    </location>
</feature>
<evidence type="ECO:0000313" key="8">
    <source>
        <dbReference type="EMBL" id="GBG25563.1"/>
    </source>
</evidence>
<dbReference type="OrthoDB" id="442460at2759"/>
<evidence type="ECO:0000313" key="9">
    <source>
        <dbReference type="Proteomes" id="UP000241890"/>
    </source>
</evidence>
<comment type="similarity">
    <text evidence="1">Belongs to the peptidase C48 family.</text>
</comment>
<evidence type="ECO:0000256" key="3">
    <source>
        <dbReference type="ARBA" id="ARBA00022670"/>
    </source>
</evidence>
<sequence>MGGPDGDAAEPATAAAPAEDAAAASGAAARADARGEGEKMPEAGDDAARAEADEENDDNEDQKGAGRKRARGKASARPSLARARQDAQPSGLRRSSRARKTRFSAAELAEHALGNDGGGGDGDEYAGVGEAYGAYETHGAPGVSNEEALRIALDRSKRETSGRRGGRAPQRLIQPPCVQFVRKHQQEQQHEKDLLHGQQSPSAGAGVTNLVQGTSEATAASACPSLATTVDLTADSDDEQDLADPSSDSKGAKGLLSAASYANGSAATAATAAAASGSAEKKLSVSFLRGELVSTNLGLGTVQDIFKRHETTRLHVQALSTVETALPSQDDKHLIVASNGGGLVKGDRILCENRDAHDMHTALGESTDAASALGALQIDRLTPFTVYEVWLQWGDAEPAPLLQSSANVRKTKTPASIDLSAASEDPENNLASPKRRRTLSGETQSGTDKDESSRANAVVRAKEDKTDYSIVWMPKAYLRDNMQRASACQAVKYKMPVPFGAYGPRNRSITLTADDVARVWPGLHLNDAILDYWIGHILARVDPARLDNIYVFHSLFFHWFEQQVSNLGASAGYSCVANTTKNIDIFAKDILVIPINAHLHWTLAIVCNPGLLGEAVSKSESFDTPEENGIDAASRSPSRAPSPATPKVESLAETMEDTAANEANDKAERTKELTGNLEANDVEMTSADASEGKMNNVTLTAADAKNVGSSKSESLDAGPSPVQESSFPETTSKPAPEAKRRPYVIFLDSLRGNQTQRVTKLLRQYLEQEWIARRGPLNGTVDADALPGFSPIVPTQQNQCDCGVYLLEYISRILTEKLDRLFHLVSDDTVAPRKMRTVVNGLFGKNWFNARDVAKTRAEILRSLKNEAASQVNQDASDPGRS</sequence>
<dbReference type="EMBL" id="BEYU01000013">
    <property type="protein sequence ID" value="GBG25563.1"/>
    <property type="molecule type" value="Genomic_DNA"/>
</dbReference>
<feature type="compositionally biased region" description="Basic and acidic residues" evidence="6">
    <location>
        <begin position="31"/>
        <end position="51"/>
    </location>
</feature>
<keyword evidence="9" id="KW-1185">Reference proteome</keyword>
<feature type="region of interest" description="Disordered" evidence="6">
    <location>
        <begin position="618"/>
        <end position="681"/>
    </location>
</feature>
<dbReference type="PANTHER" id="PTHR46896">
    <property type="entry name" value="SENTRIN-SPECIFIC PROTEASE"/>
    <property type="match status" value="1"/>
</dbReference>
<evidence type="ECO:0000256" key="5">
    <source>
        <dbReference type="ARBA" id="ARBA00022801"/>
    </source>
</evidence>
<dbReference type="PANTHER" id="PTHR46896:SF3">
    <property type="entry name" value="FI06413P-RELATED"/>
    <property type="match status" value="1"/>
</dbReference>
<dbReference type="PROSITE" id="PS50600">
    <property type="entry name" value="ULP_PROTEASE"/>
    <property type="match status" value="1"/>
</dbReference>
<feature type="domain" description="Ubiquitin-like protease family profile" evidence="7">
    <location>
        <begin position="509"/>
        <end position="813"/>
    </location>
</feature>
<accession>A0A2R5GAI2</accession>
<keyword evidence="4" id="KW-0833">Ubl conjugation pathway</keyword>
<dbReference type="GO" id="GO:0005634">
    <property type="term" value="C:nucleus"/>
    <property type="evidence" value="ECO:0007669"/>
    <property type="project" value="TreeGrafter"/>
</dbReference>
<dbReference type="InterPro" id="IPR003653">
    <property type="entry name" value="Peptidase_C48_C"/>
</dbReference>
<feature type="region of interest" description="Disordered" evidence="6">
    <location>
        <begin position="1"/>
        <end position="207"/>
    </location>
</feature>
<reference evidence="8 9" key="1">
    <citation type="submission" date="2017-12" db="EMBL/GenBank/DDBJ databases">
        <title>Sequencing, de novo assembly and annotation of complete genome of a new Thraustochytrid species, strain FCC1311.</title>
        <authorList>
            <person name="Sedici K."/>
            <person name="Godart F."/>
            <person name="Aiese Cigliano R."/>
            <person name="Sanseverino W."/>
            <person name="Barakat M."/>
            <person name="Ortet P."/>
            <person name="Marechal E."/>
            <person name="Cagnac O."/>
            <person name="Amato A."/>
        </authorList>
    </citation>
    <scope>NUCLEOTIDE SEQUENCE [LARGE SCALE GENOMIC DNA]</scope>
</reference>
<dbReference type="InterPro" id="IPR051947">
    <property type="entry name" value="Sentrin-specific_protease"/>
</dbReference>
<evidence type="ECO:0000259" key="7">
    <source>
        <dbReference type="PROSITE" id="PS50600"/>
    </source>
</evidence>
<proteinExistence type="inferred from homology"/>
<dbReference type="AlphaFoldDB" id="A0A2R5GAI2"/>
<feature type="compositionally biased region" description="Polar residues" evidence="6">
    <location>
        <begin position="722"/>
        <end position="733"/>
    </location>
</feature>
<name>A0A2R5GAI2_9STRA</name>
<dbReference type="Pfam" id="PF02902">
    <property type="entry name" value="Peptidase_C48"/>
    <property type="match status" value="1"/>
</dbReference>
<dbReference type="GO" id="GO:0070139">
    <property type="term" value="F:SUMO-specific endopeptidase activity"/>
    <property type="evidence" value="ECO:0007669"/>
    <property type="project" value="TreeGrafter"/>
</dbReference>
<dbReference type="InParanoid" id="A0A2R5GAI2"/>
<gene>
    <name evidence="8" type="ORF">FCC1311_017822</name>
</gene>
<feature type="compositionally biased region" description="Low complexity" evidence="6">
    <location>
        <begin position="9"/>
        <end position="30"/>
    </location>
</feature>
<dbReference type="Gene3D" id="3.40.395.10">
    <property type="entry name" value="Adenoviral Proteinase, Chain A"/>
    <property type="match status" value="1"/>
</dbReference>
<keyword evidence="3 8" id="KW-0645">Protease</keyword>
<evidence type="ECO:0000256" key="4">
    <source>
        <dbReference type="ARBA" id="ARBA00022786"/>
    </source>
</evidence>